<name>A0ABU8UF01_9ACTN</name>
<gene>
    <name evidence="1" type="ORF">WKI68_43220</name>
</gene>
<organism evidence="1 2">
    <name type="scientific">Streptomyces caledonius</name>
    <dbReference type="NCBI Taxonomy" id="3134107"/>
    <lineage>
        <taxon>Bacteria</taxon>
        <taxon>Bacillati</taxon>
        <taxon>Actinomycetota</taxon>
        <taxon>Actinomycetes</taxon>
        <taxon>Kitasatosporales</taxon>
        <taxon>Streptomycetaceae</taxon>
        <taxon>Streptomyces</taxon>
    </lineage>
</organism>
<evidence type="ECO:0000313" key="1">
    <source>
        <dbReference type="EMBL" id="MEJ8646220.1"/>
    </source>
</evidence>
<evidence type="ECO:0008006" key="3">
    <source>
        <dbReference type="Google" id="ProtNLM"/>
    </source>
</evidence>
<comment type="caution">
    <text evidence="1">The sequence shown here is derived from an EMBL/GenBank/DDBJ whole genome shotgun (WGS) entry which is preliminary data.</text>
</comment>
<accession>A0ABU8UF01</accession>
<proteinExistence type="predicted"/>
<protein>
    <recommendedName>
        <fullName evidence="3">CYTH domain-containing protein</fullName>
    </recommendedName>
</protein>
<evidence type="ECO:0000313" key="2">
    <source>
        <dbReference type="Proteomes" id="UP001382904"/>
    </source>
</evidence>
<dbReference type="EMBL" id="JBBKAM010000004">
    <property type="protein sequence ID" value="MEJ8646220.1"/>
    <property type="molecule type" value="Genomic_DNA"/>
</dbReference>
<dbReference type="Proteomes" id="UP001382904">
    <property type="component" value="Unassembled WGS sequence"/>
</dbReference>
<sequence>MGEFPAAEAAEIKISFAGAEAVAAFEALALDRDAARHRVIHFWDRPERSAGDGVALPLLDQGIILRMRRDNEELETKRDADMTVKLRPCPALPTSWRESREGDDWEFRIEEDRTGPAFEVMLSASLEAEGKFGSAIEAEDGSPDRMLIEPQLELLGLLELSDTGGPGEDRLDDLTALGPVHAAKWKDEWDGLPGIVAIEEWTTDQDLRFLEVSVRTAVADAAEVQERLGRALRERDISPPAFGETKTRAVMTALARTVRP</sequence>
<keyword evidence="2" id="KW-1185">Reference proteome</keyword>
<reference evidence="1 2" key="1">
    <citation type="submission" date="2024-03" db="EMBL/GenBank/DDBJ databases">
        <title>Novel Streptomyces species of biotechnological and ecological value are a feature of Machair soil.</title>
        <authorList>
            <person name="Prole J.R."/>
            <person name="Goodfellow M."/>
            <person name="Allenby N."/>
            <person name="Ward A.C."/>
        </authorList>
    </citation>
    <scope>NUCLEOTIDE SEQUENCE [LARGE SCALE GENOMIC DNA]</scope>
    <source>
        <strain evidence="1 2">MS1.HAVA.3</strain>
    </source>
</reference>